<dbReference type="OrthoDB" id="512727at2"/>
<sequence length="140" mass="16970">MKRYRIKIIICLIFTVILGFATKFYEGLFSEWLNNSFSSIFYEAFWIFLVIFIRPRLKPGLVAFWVFIVTCFLEFMQLWKPPFLQTIRATLIGRLLLGNTFVWWDFLYYILGCTLTWIFLRYFKFYDERSQESGVSRKKG</sequence>
<feature type="transmembrane region" description="Helical" evidence="1">
    <location>
        <begin position="106"/>
        <end position="123"/>
    </location>
</feature>
<evidence type="ECO:0000256" key="1">
    <source>
        <dbReference type="SAM" id="Phobius"/>
    </source>
</evidence>
<feature type="transmembrane region" description="Helical" evidence="1">
    <location>
        <begin position="60"/>
        <end position="79"/>
    </location>
</feature>
<name>A0A3N6NTC3_9CYAN</name>
<keyword evidence="3" id="KW-1185">Reference proteome</keyword>
<feature type="transmembrane region" description="Helical" evidence="1">
    <location>
        <begin position="7"/>
        <end position="25"/>
    </location>
</feature>
<dbReference type="EMBL" id="RCBY01000002">
    <property type="protein sequence ID" value="RQH57528.1"/>
    <property type="molecule type" value="Genomic_DNA"/>
</dbReference>
<keyword evidence="1" id="KW-0472">Membrane</keyword>
<evidence type="ECO:0000313" key="3">
    <source>
        <dbReference type="Proteomes" id="UP000269154"/>
    </source>
</evidence>
<feature type="transmembrane region" description="Helical" evidence="1">
    <location>
        <begin position="37"/>
        <end position="53"/>
    </location>
</feature>
<organism evidence="2 3">
    <name type="scientific">Okeania hirsuta</name>
    <dbReference type="NCBI Taxonomy" id="1458930"/>
    <lineage>
        <taxon>Bacteria</taxon>
        <taxon>Bacillati</taxon>
        <taxon>Cyanobacteriota</taxon>
        <taxon>Cyanophyceae</taxon>
        <taxon>Oscillatoriophycideae</taxon>
        <taxon>Oscillatoriales</taxon>
        <taxon>Microcoleaceae</taxon>
        <taxon>Okeania</taxon>
    </lineage>
</organism>
<keyword evidence="1" id="KW-1133">Transmembrane helix</keyword>
<dbReference type="AlphaFoldDB" id="A0A3N6NTC3"/>
<proteinExistence type="predicted"/>
<keyword evidence="1" id="KW-0812">Transmembrane</keyword>
<dbReference type="InterPro" id="IPR021257">
    <property type="entry name" value="DUF2809"/>
</dbReference>
<gene>
    <name evidence="2" type="ORF">D5R40_00705</name>
</gene>
<dbReference type="Proteomes" id="UP000269154">
    <property type="component" value="Unassembled WGS sequence"/>
</dbReference>
<evidence type="ECO:0000313" key="2">
    <source>
        <dbReference type="EMBL" id="RQH57528.1"/>
    </source>
</evidence>
<dbReference type="Pfam" id="PF10990">
    <property type="entry name" value="DUF2809"/>
    <property type="match status" value="1"/>
</dbReference>
<comment type="caution">
    <text evidence="2">The sequence shown here is derived from an EMBL/GenBank/DDBJ whole genome shotgun (WGS) entry which is preliminary data.</text>
</comment>
<accession>A0A3N6NTC3</accession>
<reference evidence="2 3" key="1">
    <citation type="journal article" date="2018" name="ACS Chem. Biol.">
        <title>Ketoreductase domain dysfunction expands chemodiversity: malyngamide biosynthesis in the cyanobacterium Okeania hirsuta.</title>
        <authorList>
            <person name="Moss N.A."/>
            <person name="Leao T."/>
            <person name="Rankin M."/>
            <person name="McCullough T.M."/>
            <person name="Qu P."/>
            <person name="Korobeynikov A."/>
            <person name="Smith J.L."/>
            <person name="Gerwick L."/>
            <person name="Gerwick W.H."/>
        </authorList>
    </citation>
    <scope>NUCLEOTIDE SEQUENCE [LARGE SCALE GENOMIC DNA]</scope>
    <source>
        <strain evidence="2 3">PAB10Feb10-1</strain>
    </source>
</reference>
<dbReference type="RefSeq" id="WP_124146197.1">
    <property type="nucleotide sequence ID" value="NZ_CAWOKI010000144.1"/>
</dbReference>
<protein>
    <submittedName>
        <fullName evidence="2">DUF2809 domain-containing protein</fullName>
    </submittedName>
</protein>